<dbReference type="GO" id="GO:0005524">
    <property type="term" value="F:ATP binding"/>
    <property type="evidence" value="ECO:0007669"/>
    <property type="project" value="UniProtKB-KW"/>
</dbReference>
<dbReference type="SMART" id="SM00847">
    <property type="entry name" value="HA2"/>
    <property type="match status" value="1"/>
</dbReference>
<dbReference type="Pfam" id="PF00270">
    <property type="entry name" value="DEAD"/>
    <property type="match status" value="1"/>
</dbReference>
<proteinExistence type="predicted"/>
<keyword evidence="4" id="KW-0067">ATP-binding</keyword>
<dbReference type="SMART" id="SM00490">
    <property type="entry name" value="HELICc"/>
    <property type="match status" value="1"/>
</dbReference>
<dbReference type="Pfam" id="PF04408">
    <property type="entry name" value="WHD_HA2"/>
    <property type="match status" value="1"/>
</dbReference>
<gene>
    <name evidence="8" type="primary">hrpB</name>
    <name evidence="8" type="ordered locus">GAU_3801</name>
</gene>
<feature type="domain" description="Helicase C-terminal" evidence="7">
    <location>
        <begin position="212"/>
        <end position="378"/>
    </location>
</feature>
<dbReference type="InterPro" id="IPR027417">
    <property type="entry name" value="P-loop_NTPase"/>
</dbReference>
<dbReference type="SUPFAM" id="SSF52540">
    <property type="entry name" value="P-loop containing nucleoside triphosphate hydrolases"/>
    <property type="match status" value="1"/>
</dbReference>
<feature type="domain" description="Helicase ATP-binding" evidence="6">
    <location>
        <begin position="18"/>
        <end position="182"/>
    </location>
</feature>
<evidence type="ECO:0000259" key="6">
    <source>
        <dbReference type="PROSITE" id="PS51192"/>
    </source>
</evidence>
<dbReference type="GO" id="GO:0016787">
    <property type="term" value="F:hydrolase activity"/>
    <property type="evidence" value="ECO:0007669"/>
    <property type="project" value="UniProtKB-KW"/>
</dbReference>
<dbReference type="eggNOG" id="COG1643">
    <property type="taxonomic scope" value="Bacteria"/>
</dbReference>
<dbReference type="GO" id="GO:0004386">
    <property type="term" value="F:helicase activity"/>
    <property type="evidence" value="ECO:0007669"/>
    <property type="project" value="UniProtKB-KW"/>
</dbReference>
<dbReference type="PANTHER" id="PTHR43519">
    <property type="entry name" value="ATP-DEPENDENT RNA HELICASE HRPB"/>
    <property type="match status" value="1"/>
</dbReference>
<dbReference type="GO" id="GO:0003676">
    <property type="term" value="F:nucleic acid binding"/>
    <property type="evidence" value="ECO:0007669"/>
    <property type="project" value="InterPro"/>
</dbReference>
<evidence type="ECO:0000256" key="1">
    <source>
        <dbReference type="ARBA" id="ARBA00022741"/>
    </source>
</evidence>
<dbReference type="InterPro" id="IPR011545">
    <property type="entry name" value="DEAD/DEAH_box_helicase_dom"/>
</dbReference>
<dbReference type="SMART" id="SM00487">
    <property type="entry name" value="DEXDc"/>
    <property type="match status" value="1"/>
</dbReference>
<dbReference type="InterPro" id="IPR048333">
    <property type="entry name" value="HA2_WH"/>
</dbReference>
<accession>C1AEB6</accession>
<dbReference type="InterPro" id="IPR049614">
    <property type="entry name" value="HrpB_DEXH"/>
</dbReference>
<evidence type="ECO:0000256" key="2">
    <source>
        <dbReference type="ARBA" id="ARBA00022801"/>
    </source>
</evidence>
<evidence type="ECO:0000256" key="3">
    <source>
        <dbReference type="ARBA" id="ARBA00022806"/>
    </source>
</evidence>
<dbReference type="Pfam" id="PF08482">
    <property type="entry name" value="HrpB_C"/>
    <property type="match status" value="1"/>
</dbReference>
<dbReference type="Pfam" id="PF00271">
    <property type="entry name" value="Helicase_C"/>
    <property type="match status" value="1"/>
</dbReference>
<dbReference type="NCBIfam" id="TIGR01970">
    <property type="entry name" value="DEAH_box_HrpB"/>
    <property type="match status" value="1"/>
</dbReference>
<dbReference type="AlphaFoldDB" id="C1AEB6"/>
<dbReference type="HOGENOM" id="CLU_001832_5_6_0"/>
<name>C1AEB6_GEMAT</name>
<protein>
    <submittedName>
        <fullName evidence="8">ATP-dependent helicase</fullName>
    </submittedName>
</protein>
<dbReference type="InterPro" id="IPR014001">
    <property type="entry name" value="Helicase_ATP-bd"/>
</dbReference>
<keyword evidence="9" id="KW-1185">Reference proteome</keyword>
<dbReference type="InterPro" id="IPR007502">
    <property type="entry name" value="Helicase-assoc_dom"/>
</dbReference>
<reference evidence="9" key="1">
    <citation type="submission" date="2006-03" db="EMBL/GenBank/DDBJ databases">
        <title>Complete genome sequence of Gemmatimonas aurantiaca T-27 that represents a novel phylum Gemmatimonadetes.</title>
        <authorList>
            <person name="Takasaki K."/>
            <person name="Ichikawa N."/>
            <person name="Miura H."/>
            <person name="Matsushita S."/>
            <person name="Watanabe Y."/>
            <person name="Oguchi A."/>
            <person name="Ankai A."/>
            <person name="Yashiro I."/>
            <person name="Takahashi M."/>
            <person name="Terui Y."/>
            <person name="Fukui S."/>
            <person name="Yokoyama H."/>
            <person name="Tanikawa S."/>
            <person name="Hanada S."/>
            <person name="Kamagata Y."/>
            <person name="Fujita N."/>
        </authorList>
    </citation>
    <scope>NUCLEOTIDE SEQUENCE [LARGE SCALE GENOMIC DNA]</scope>
    <source>
        <strain evidence="9">T-27 / DSM 14586 / JCM 11422 / NBRC 100505</strain>
    </source>
</reference>
<dbReference type="RefSeq" id="WP_015895610.1">
    <property type="nucleotide sequence ID" value="NC_012489.1"/>
</dbReference>
<dbReference type="Gene3D" id="1.20.120.1080">
    <property type="match status" value="1"/>
</dbReference>
<sequence length="849" mass="92892">MSRQLTPLPIDSALPELLAALQQRAVAVLEAPPGAGKTTRVPLALLDTSWLGTQRIVMLEPRRLAARAAATYMARQCGESVGGTVGYRVRGETRVSARTRIEVVTEGVLARLLSADATLDGYGAVIFDEFHERSLHADLGLALVLETQQQLRAELRVLVMSATLDGDAVAALIADAGGAAPVVRSAGRMFPVTTHHRASRADERVEATTSRVIREALQDTEGDVLVFLPGAGEQRRVAERLQGGQDLARVHVHVLHGSMPLAEQDAALAPAPSGWRKVVLSTSIAETSLTVEGVRVVIDVGLSRIPRFDAAAGLTRLHTVRVSRASADQRRGRAGRTAPGSCYRLWDVHEEHVMPAATRPEIVDADLSSLALELADAGIGDPLQLRWLDAPKAAPFAAARALLTQLGALDAQGRITPHGKRMASMPLAPRLAHLLLMAATRGETMAGAAIAALLEERDVLRADGGRPPADLRLRTELLRRDGDGGTSAGLFGASVDRDATRRARQSMQDLLRRGDFGAVDAKAPWSDDDIGALLALAFPDRVAQRRSGPEPRYLMRNGSGAILEKRDGLHDAPWLAIAELEGQPPEYRIVRAAPITLEEITADFSEQYVREPRAWWDDTTRSVRATLRTTLGALVLEEKPWRDVAADTVRAALITHLQRIGVDAWPWSDGATRLRERLMFLHRQDVSWPDVSDDALLVSLEEWLGPFLENVRNWSQLESLDWHEALASLVPWSQRAALDRLAPTHIEVPSGSRIAVDYHDTEAPVLAVKLQECFGWTTTPTLFDGRVPLTMHLLSPAQRPVQVTRDLAGFWKGSYFEVRKELRGRYPRHPWPDDPLTAVPTRRAKPRGQ</sequence>
<dbReference type="FunFam" id="3.40.50.300:FF:002125">
    <property type="entry name" value="ATP-dependent helicase HrpB"/>
    <property type="match status" value="1"/>
</dbReference>
<dbReference type="PROSITE" id="PS51194">
    <property type="entry name" value="HELICASE_CTER"/>
    <property type="match status" value="1"/>
</dbReference>
<evidence type="ECO:0000256" key="4">
    <source>
        <dbReference type="ARBA" id="ARBA00022840"/>
    </source>
</evidence>
<dbReference type="PANTHER" id="PTHR43519:SF1">
    <property type="entry name" value="ATP-DEPENDENT RNA HELICASE HRPB"/>
    <property type="match status" value="1"/>
</dbReference>
<dbReference type="Gene3D" id="3.40.50.300">
    <property type="entry name" value="P-loop containing nucleotide triphosphate hydrolases"/>
    <property type="match status" value="2"/>
</dbReference>
<organism evidence="8 9">
    <name type="scientific">Gemmatimonas aurantiaca (strain DSM 14586 / JCM 11422 / NBRC 100505 / T-27)</name>
    <dbReference type="NCBI Taxonomy" id="379066"/>
    <lineage>
        <taxon>Bacteria</taxon>
        <taxon>Pseudomonadati</taxon>
        <taxon>Gemmatimonadota</taxon>
        <taxon>Gemmatimonadia</taxon>
        <taxon>Gemmatimonadales</taxon>
        <taxon>Gemmatimonadaceae</taxon>
        <taxon>Gemmatimonas</taxon>
    </lineage>
</organism>
<keyword evidence="3 8" id="KW-0347">Helicase</keyword>
<dbReference type="STRING" id="379066.GAU_3801"/>
<evidence type="ECO:0000313" key="8">
    <source>
        <dbReference type="EMBL" id="BAH40843.1"/>
    </source>
</evidence>
<evidence type="ECO:0000313" key="9">
    <source>
        <dbReference type="Proteomes" id="UP000002209"/>
    </source>
</evidence>
<dbReference type="InterPro" id="IPR010225">
    <property type="entry name" value="HrpB"/>
</dbReference>
<dbReference type="CDD" id="cd18791">
    <property type="entry name" value="SF2_C_RHA"/>
    <property type="match status" value="1"/>
</dbReference>
<dbReference type="PROSITE" id="PS51192">
    <property type="entry name" value="HELICASE_ATP_BIND_1"/>
    <property type="match status" value="1"/>
</dbReference>
<dbReference type="KEGG" id="gau:GAU_3801"/>
<keyword evidence="1" id="KW-0547">Nucleotide-binding</keyword>
<evidence type="ECO:0000259" key="7">
    <source>
        <dbReference type="PROSITE" id="PS51194"/>
    </source>
</evidence>
<evidence type="ECO:0000256" key="5">
    <source>
        <dbReference type="SAM" id="MobiDB-lite"/>
    </source>
</evidence>
<dbReference type="InterPro" id="IPR001650">
    <property type="entry name" value="Helicase_C-like"/>
</dbReference>
<dbReference type="PIRSF" id="PIRSF005496">
    <property type="entry name" value="ATP_hel_hrpB"/>
    <property type="match status" value="1"/>
</dbReference>
<dbReference type="CDD" id="cd17990">
    <property type="entry name" value="DEXHc_HrpB"/>
    <property type="match status" value="1"/>
</dbReference>
<dbReference type="InterPro" id="IPR013689">
    <property type="entry name" value="RNA_helicase_ATP-dep_HrpB_C"/>
</dbReference>
<keyword evidence="2" id="KW-0378">Hydrolase</keyword>
<dbReference type="Proteomes" id="UP000002209">
    <property type="component" value="Chromosome"/>
</dbReference>
<dbReference type="EMBL" id="AP009153">
    <property type="protein sequence ID" value="BAH40843.1"/>
    <property type="molecule type" value="Genomic_DNA"/>
</dbReference>
<feature type="region of interest" description="Disordered" evidence="5">
    <location>
        <begin position="827"/>
        <end position="849"/>
    </location>
</feature>